<evidence type="ECO:0000256" key="3">
    <source>
        <dbReference type="ARBA" id="ARBA00022946"/>
    </source>
</evidence>
<sequence length="136" mass="15020">MLRLASSSIKVYRSFTKYYARTHEWIDINGNTGIVGISDFAQHQMGDVSFADFQLNKSVKAGEELGDIESIKSTSPVFAPMSGTIIEVNKAISDDPTIVNKSPEKDGWLCKLQLSDSTDVGKLMDESSYKKYLASN</sequence>
<name>A0ABR2JPP7_9EUKA</name>
<dbReference type="Gene3D" id="2.40.50.100">
    <property type="match status" value="1"/>
</dbReference>
<comment type="caution">
    <text evidence="5">The sequence shown here is derived from an EMBL/GenBank/DDBJ whole genome shotgun (WGS) entry which is preliminary data.</text>
</comment>
<evidence type="ECO:0000313" key="5">
    <source>
        <dbReference type="EMBL" id="KAK8880735.1"/>
    </source>
</evidence>
<dbReference type="PANTHER" id="PTHR11715:SF3">
    <property type="entry name" value="GLYCINE CLEAVAGE SYSTEM H PROTEIN-RELATED"/>
    <property type="match status" value="1"/>
</dbReference>
<dbReference type="InterPro" id="IPR033753">
    <property type="entry name" value="GCV_H/Fam206"/>
</dbReference>
<evidence type="ECO:0000256" key="2">
    <source>
        <dbReference type="ARBA" id="ARBA00022823"/>
    </source>
</evidence>
<dbReference type="PROSITE" id="PS50968">
    <property type="entry name" value="BIOTINYL_LIPOYL"/>
    <property type="match status" value="1"/>
</dbReference>
<accession>A0ABR2JPP7</accession>
<dbReference type="InterPro" id="IPR011053">
    <property type="entry name" value="Single_hybrid_motif"/>
</dbReference>
<dbReference type="InterPro" id="IPR003016">
    <property type="entry name" value="2-oxoA_DH_lipoyl-BS"/>
</dbReference>
<organism evidence="5 6">
    <name type="scientific">Tritrichomonas musculus</name>
    <dbReference type="NCBI Taxonomy" id="1915356"/>
    <lineage>
        <taxon>Eukaryota</taxon>
        <taxon>Metamonada</taxon>
        <taxon>Parabasalia</taxon>
        <taxon>Tritrichomonadida</taxon>
        <taxon>Tritrichomonadidae</taxon>
        <taxon>Tritrichomonas</taxon>
    </lineage>
</organism>
<protein>
    <recommendedName>
        <fullName evidence="4">Lipoyl-binding domain-containing protein</fullName>
    </recommendedName>
</protein>
<dbReference type="CDD" id="cd06848">
    <property type="entry name" value="GCS_H"/>
    <property type="match status" value="1"/>
</dbReference>
<dbReference type="SUPFAM" id="SSF51230">
    <property type="entry name" value="Single hybrid motif"/>
    <property type="match status" value="1"/>
</dbReference>
<keyword evidence="3" id="KW-0809">Transit peptide</keyword>
<dbReference type="InterPro" id="IPR000089">
    <property type="entry name" value="Biotin_lipoyl"/>
</dbReference>
<dbReference type="EMBL" id="JAPFFF010000010">
    <property type="protein sequence ID" value="KAK8880735.1"/>
    <property type="molecule type" value="Genomic_DNA"/>
</dbReference>
<evidence type="ECO:0000256" key="1">
    <source>
        <dbReference type="ARBA" id="ARBA00009249"/>
    </source>
</evidence>
<feature type="domain" description="Lipoyl-binding" evidence="4">
    <location>
        <begin position="32"/>
        <end position="113"/>
    </location>
</feature>
<keyword evidence="6" id="KW-1185">Reference proteome</keyword>
<proteinExistence type="inferred from homology"/>
<gene>
    <name evidence="5" type="ORF">M9Y10_003422</name>
</gene>
<keyword evidence="2" id="KW-0450">Lipoyl</keyword>
<dbReference type="Pfam" id="PF01597">
    <property type="entry name" value="GCV_H"/>
    <property type="match status" value="1"/>
</dbReference>
<evidence type="ECO:0000259" key="4">
    <source>
        <dbReference type="PROSITE" id="PS50968"/>
    </source>
</evidence>
<dbReference type="PANTHER" id="PTHR11715">
    <property type="entry name" value="GLYCINE CLEAVAGE SYSTEM H PROTEIN"/>
    <property type="match status" value="1"/>
</dbReference>
<dbReference type="InterPro" id="IPR002930">
    <property type="entry name" value="GCV_H"/>
</dbReference>
<comment type="similarity">
    <text evidence="1">Belongs to the GcvH family.</text>
</comment>
<dbReference type="PROSITE" id="PS00189">
    <property type="entry name" value="LIPOYL"/>
    <property type="match status" value="1"/>
</dbReference>
<evidence type="ECO:0000313" key="6">
    <source>
        <dbReference type="Proteomes" id="UP001470230"/>
    </source>
</evidence>
<dbReference type="NCBIfam" id="NF002270">
    <property type="entry name" value="PRK01202.1"/>
    <property type="match status" value="1"/>
</dbReference>
<reference evidence="5 6" key="1">
    <citation type="submission" date="2024-04" db="EMBL/GenBank/DDBJ databases">
        <title>Tritrichomonas musculus Genome.</title>
        <authorList>
            <person name="Alves-Ferreira E."/>
            <person name="Grigg M."/>
            <person name="Lorenzi H."/>
            <person name="Galac M."/>
        </authorList>
    </citation>
    <scope>NUCLEOTIDE SEQUENCE [LARGE SCALE GENOMIC DNA]</scope>
    <source>
        <strain evidence="5 6">EAF2021</strain>
    </source>
</reference>
<dbReference type="Proteomes" id="UP001470230">
    <property type="component" value="Unassembled WGS sequence"/>
</dbReference>